<dbReference type="PROSITE" id="PS50297">
    <property type="entry name" value="ANK_REP_REGION"/>
    <property type="match status" value="1"/>
</dbReference>
<evidence type="ECO:0000256" key="2">
    <source>
        <dbReference type="ARBA" id="ARBA00023043"/>
    </source>
</evidence>
<dbReference type="PROSITE" id="PS50088">
    <property type="entry name" value="ANK_REPEAT"/>
    <property type="match status" value="2"/>
</dbReference>
<evidence type="ECO:0008006" key="7">
    <source>
        <dbReference type="Google" id="ProtNLM"/>
    </source>
</evidence>
<dbReference type="AlphaFoldDB" id="A0A8H5ZEM7"/>
<evidence type="ECO:0000313" key="5">
    <source>
        <dbReference type="EMBL" id="KAF5848963.1"/>
    </source>
</evidence>
<feature type="compositionally biased region" description="Basic and acidic residues" evidence="4">
    <location>
        <begin position="137"/>
        <end position="150"/>
    </location>
</feature>
<sequence>MAKLDEEYLPTINRLRFLCAGLFTIDEESNIIRLVHYTTQEYFERIGDKWKPNAQFHIVSTCLTYLSFDVFKTGSCSSDEEFEERLQENKFLDYATKHWSERAAMAEGEAHPKESTGLHLAAQLGLSLVLEAMLPEQKEERSNTPRKKDGDDQDSLYIASSAGHNRTVELLLNKGAEPNARNGRYGRAILAASMIGHEEIVEMLLEKGAEINARGGVYGDALTAAHAGRHHTVENLLVQNGAKIVLEGKGDIRYSYWYDYFSEDTEKPKWLKMGSK</sequence>
<dbReference type="InterPro" id="IPR036770">
    <property type="entry name" value="Ankyrin_rpt-contain_sf"/>
</dbReference>
<dbReference type="PANTHER" id="PTHR24173:SF83">
    <property type="entry name" value="SOCS BOX DOMAIN-CONTAINING PROTEIN"/>
    <property type="match status" value="1"/>
</dbReference>
<proteinExistence type="predicted"/>
<dbReference type="PANTHER" id="PTHR24173">
    <property type="entry name" value="ANKYRIN REPEAT CONTAINING"/>
    <property type="match status" value="1"/>
</dbReference>
<dbReference type="InterPro" id="IPR002110">
    <property type="entry name" value="Ankyrin_rpt"/>
</dbReference>
<name>A0A8H5ZEM7_COCSA</name>
<feature type="repeat" description="ANK" evidence="3">
    <location>
        <begin position="188"/>
        <end position="216"/>
    </location>
</feature>
<dbReference type="Pfam" id="PF12796">
    <property type="entry name" value="Ank_2"/>
    <property type="match status" value="1"/>
</dbReference>
<gene>
    <name evidence="5" type="ORF">GGP41_010044</name>
</gene>
<accession>A0A8H5ZEM7</accession>
<protein>
    <recommendedName>
        <fullName evidence="7">Ankyrin repeat protein</fullName>
    </recommendedName>
</protein>
<evidence type="ECO:0000256" key="1">
    <source>
        <dbReference type="ARBA" id="ARBA00022737"/>
    </source>
</evidence>
<feature type="repeat" description="ANK" evidence="3">
    <location>
        <begin position="151"/>
        <end position="183"/>
    </location>
</feature>
<keyword evidence="1" id="KW-0677">Repeat</keyword>
<reference evidence="5" key="1">
    <citation type="submission" date="2019-11" db="EMBL/GenBank/DDBJ databases">
        <title>Bipolaris sorokiniana Genome sequencing.</title>
        <authorList>
            <person name="Wang H."/>
        </authorList>
    </citation>
    <scope>NUCLEOTIDE SEQUENCE</scope>
</reference>
<organism evidence="5 6">
    <name type="scientific">Cochliobolus sativus</name>
    <name type="common">Common root rot and spot blotch fungus</name>
    <name type="synonym">Bipolaris sorokiniana</name>
    <dbReference type="NCBI Taxonomy" id="45130"/>
    <lineage>
        <taxon>Eukaryota</taxon>
        <taxon>Fungi</taxon>
        <taxon>Dikarya</taxon>
        <taxon>Ascomycota</taxon>
        <taxon>Pezizomycotina</taxon>
        <taxon>Dothideomycetes</taxon>
        <taxon>Pleosporomycetidae</taxon>
        <taxon>Pleosporales</taxon>
        <taxon>Pleosporineae</taxon>
        <taxon>Pleosporaceae</taxon>
        <taxon>Bipolaris</taxon>
    </lineage>
</organism>
<evidence type="ECO:0000256" key="4">
    <source>
        <dbReference type="SAM" id="MobiDB-lite"/>
    </source>
</evidence>
<dbReference type="SUPFAM" id="SSF48403">
    <property type="entry name" value="Ankyrin repeat"/>
    <property type="match status" value="1"/>
</dbReference>
<feature type="region of interest" description="Disordered" evidence="4">
    <location>
        <begin position="137"/>
        <end position="156"/>
    </location>
</feature>
<comment type="caution">
    <text evidence="5">The sequence shown here is derived from an EMBL/GenBank/DDBJ whole genome shotgun (WGS) entry which is preliminary data.</text>
</comment>
<evidence type="ECO:0000256" key="3">
    <source>
        <dbReference type="PROSITE-ProRule" id="PRU00023"/>
    </source>
</evidence>
<keyword evidence="2 3" id="KW-0040">ANK repeat</keyword>
<dbReference type="Gene3D" id="1.25.40.20">
    <property type="entry name" value="Ankyrin repeat-containing domain"/>
    <property type="match status" value="1"/>
</dbReference>
<dbReference type="Proteomes" id="UP000624244">
    <property type="component" value="Unassembled WGS sequence"/>
</dbReference>
<dbReference type="SMART" id="SM00248">
    <property type="entry name" value="ANK"/>
    <property type="match status" value="2"/>
</dbReference>
<dbReference type="EMBL" id="WNKQ01000010">
    <property type="protein sequence ID" value="KAF5848963.1"/>
    <property type="molecule type" value="Genomic_DNA"/>
</dbReference>
<evidence type="ECO:0000313" key="6">
    <source>
        <dbReference type="Proteomes" id="UP000624244"/>
    </source>
</evidence>